<evidence type="ECO:0000313" key="1">
    <source>
        <dbReference type="EMBL" id="THG48615.1"/>
    </source>
</evidence>
<dbReference type="EMBL" id="SSTG01000086">
    <property type="protein sequence ID" value="THG48615.1"/>
    <property type="molecule type" value="Genomic_DNA"/>
</dbReference>
<reference evidence="1" key="1">
    <citation type="submission" date="2019-04" db="EMBL/GenBank/DDBJ databases">
        <title>Microbes associate with the intestines of laboratory mice.</title>
        <authorList>
            <person name="Navarre W."/>
            <person name="Wong E."/>
            <person name="Huang K.C."/>
            <person name="Tropini C."/>
            <person name="Ng K."/>
            <person name="Yu B."/>
        </authorList>
    </citation>
    <scope>NUCLEOTIDE SEQUENCE</scope>
    <source>
        <strain evidence="1">NM86_A22</strain>
    </source>
</reference>
<proteinExistence type="predicted"/>
<organism evidence="1 2">
    <name type="scientific">Muribaculum caecicola</name>
    <dbReference type="NCBI Taxonomy" id="3038144"/>
    <lineage>
        <taxon>Bacteria</taxon>
        <taxon>Pseudomonadati</taxon>
        <taxon>Bacteroidota</taxon>
        <taxon>Bacteroidia</taxon>
        <taxon>Bacteroidales</taxon>
        <taxon>Muribaculaceae</taxon>
        <taxon>Muribaculum</taxon>
    </lineage>
</organism>
<keyword evidence="2" id="KW-1185">Reference proteome</keyword>
<evidence type="ECO:0000313" key="2">
    <source>
        <dbReference type="Proteomes" id="UP000305401"/>
    </source>
</evidence>
<sequence length="354" mass="38526">MNKISIFMAAAALAVGITSCETDKEPVYHAPTTFILQAPENADAPVDLKAGNIFSLNCTRPDYGYQAVTNYTVLISLTDDFTKTEEVEPIKATSPEMTFDDATISKAICNLLGYDDDNHPETFDYEKVWFRAVAQIAGIESSLIESNDIVFAQIKPFYPAPAESFLYTPGNTNGWNQLNSQYLLSNNNTNYAGYAVLDEGGFKFSTGTDWNNGTNYGKADQPGKLSDAGSAGNLSVDKKGLYWCEVDIKKLSYTTTLCSTYGLVGDAVGGWNNSVELTPSADFLTWEGNIEFGSGEFKFRANNDWALNLGTDLTNLQWNYGGANPGNIPSPGTGTYHVVLSFAKLPYSATITKI</sequence>
<gene>
    <name evidence="1" type="ORF">E5990_07305</name>
</gene>
<name>A0AC61S583_9BACT</name>
<dbReference type="Proteomes" id="UP000305401">
    <property type="component" value="Unassembled WGS sequence"/>
</dbReference>
<accession>A0AC61S583</accession>
<protein>
    <submittedName>
        <fullName evidence="1">Uncharacterized protein</fullName>
    </submittedName>
</protein>
<comment type="caution">
    <text evidence="1">The sequence shown here is derived from an EMBL/GenBank/DDBJ whole genome shotgun (WGS) entry which is preliminary data.</text>
</comment>